<dbReference type="AlphaFoldDB" id="A0A024EM21"/>
<accession>A0A024EM21</accession>
<protein>
    <submittedName>
        <fullName evidence="2">Uncharacterized protein</fullName>
    </submittedName>
</protein>
<geneLocation type="plasmid" evidence="3"/>
<sequence>MLAGNHGAKTVHIESLFNDLSVLGLKAIYPGGTAFPSHQSNHEVLGGFVAPGRAGGYLVRYCSVDQQELVEVLRRHEVKDAEVFSAGIMMNSIPVEDERAFLQEEALQVLHEGLAFIRSQPVGGQRQISQLADTLYLIPLSVTGMDDRSLENLRDQIGAARSKLDGAGARFRNLRNMRGRYTPSMGIIAILICVSGFDAGQAFFNQRLIYAGVAGFISLFLVGVLVMSIWRGKGERVEGKSAS</sequence>
<dbReference type="EMBL" id="CP005961">
    <property type="protein sequence ID" value="AHZ73641.1"/>
    <property type="molecule type" value="Genomic_DNA"/>
</dbReference>
<dbReference type="KEGG" id="pman:OU5_P0389"/>
<keyword evidence="1" id="KW-0472">Membrane</keyword>
<feature type="transmembrane region" description="Helical" evidence="1">
    <location>
        <begin position="180"/>
        <end position="197"/>
    </location>
</feature>
<feature type="transmembrane region" description="Helical" evidence="1">
    <location>
        <begin position="209"/>
        <end position="230"/>
    </location>
</feature>
<reference evidence="2 3" key="1">
    <citation type="journal article" date="2012" name="J. Bacteriol.">
        <title>Genome sequence of cold-adapted Pseudomonas mandelii strain JR-1.</title>
        <authorList>
            <person name="Jang S.H."/>
            <person name="Kim J."/>
            <person name="Kim J."/>
            <person name="Hong S."/>
            <person name="Lee C."/>
        </authorList>
    </citation>
    <scope>NUCLEOTIDE SEQUENCE [LARGE SCALE GENOMIC DNA]</scope>
    <source>
        <strain evidence="2 3">JR-1</strain>
        <plasmid evidence="3">Plasmid</plasmid>
    </source>
</reference>
<organism evidence="2 3">
    <name type="scientific">Pseudomonas mandelii JR-1</name>
    <dbReference type="NCBI Taxonomy" id="1147786"/>
    <lineage>
        <taxon>Bacteria</taxon>
        <taxon>Pseudomonadati</taxon>
        <taxon>Pseudomonadota</taxon>
        <taxon>Gammaproteobacteria</taxon>
        <taxon>Pseudomonadales</taxon>
        <taxon>Pseudomonadaceae</taxon>
        <taxon>Pseudomonas</taxon>
    </lineage>
</organism>
<dbReference type="HOGENOM" id="CLU_1141815_0_0_6"/>
<keyword evidence="1" id="KW-1133">Transmembrane helix</keyword>
<keyword evidence="2" id="KW-0614">Plasmid</keyword>
<proteinExistence type="predicted"/>
<evidence type="ECO:0000313" key="3">
    <source>
        <dbReference type="Proteomes" id="UP000026913"/>
    </source>
</evidence>
<evidence type="ECO:0000256" key="1">
    <source>
        <dbReference type="SAM" id="Phobius"/>
    </source>
</evidence>
<dbReference type="Proteomes" id="UP000026913">
    <property type="component" value="Plasmid unnamed"/>
</dbReference>
<name>A0A024EM21_9PSED</name>
<keyword evidence="1" id="KW-0812">Transmembrane</keyword>
<evidence type="ECO:0000313" key="2">
    <source>
        <dbReference type="EMBL" id="AHZ73641.1"/>
    </source>
</evidence>
<gene>
    <name evidence="2" type="ORF">OU5_P0389</name>
</gene>